<dbReference type="InterPro" id="IPR000014">
    <property type="entry name" value="PAS"/>
</dbReference>
<name>A0A1M4SBP3_9GAMM</name>
<evidence type="ECO:0000256" key="4">
    <source>
        <dbReference type="ARBA" id="ARBA00022553"/>
    </source>
</evidence>
<keyword evidence="6" id="KW-0547">Nucleotide-binding</keyword>
<keyword evidence="10" id="KW-0472">Membrane</keyword>
<evidence type="ECO:0000256" key="6">
    <source>
        <dbReference type="ARBA" id="ARBA00022741"/>
    </source>
</evidence>
<dbReference type="EMBL" id="FQUK01000002">
    <property type="protein sequence ID" value="SHE29644.1"/>
    <property type="molecule type" value="Genomic_DNA"/>
</dbReference>
<comment type="catalytic activity">
    <reaction evidence="1">
        <text>ATP + protein L-histidine = ADP + protein N-phospho-L-histidine.</text>
        <dbReference type="EC" id="2.7.13.3"/>
    </reaction>
</comment>
<dbReference type="SMART" id="SM00387">
    <property type="entry name" value="HATPase_c"/>
    <property type="match status" value="1"/>
</dbReference>
<dbReference type="GO" id="GO:0007234">
    <property type="term" value="P:osmosensory signaling via phosphorelay pathway"/>
    <property type="evidence" value="ECO:0007669"/>
    <property type="project" value="TreeGrafter"/>
</dbReference>
<feature type="domain" description="Histidine kinase" evidence="11">
    <location>
        <begin position="321"/>
        <end position="532"/>
    </location>
</feature>
<keyword evidence="4" id="KW-0597">Phosphoprotein</keyword>
<keyword evidence="10" id="KW-0812">Transmembrane</keyword>
<dbReference type="SUPFAM" id="SSF47384">
    <property type="entry name" value="Homodimeric domain of signal transducing histidine kinase"/>
    <property type="match status" value="1"/>
</dbReference>
<dbReference type="Gene3D" id="3.30.565.10">
    <property type="entry name" value="Histidine kinase-like ATPase, C-terminal domain"/>
    <property type="match status" value="1"/>
</dbReference>
<dbReference type="GO" id="GO:0000155">
    <property type="term" value="F:phosphorelay sensor kinase activity"/>
    <property type="evidence" value="ECO:0007669"/>
    <property type="project" value="InterPro"/>
</dbReference>
<dbReference type="SMART" id="SM00388">
    <property type="entry name" value="HisKA"/>
    <property type="match status" value="1"/>
</dbReference>
<dbReference type="EC" id="2.7.13.3" evidence="3"/>
<keyword evidence="9" id="KW-0902">Two-component regulatory system</keyword>
<dbReference type="InterPro" id="IPR036890">
    <property type="entry name" value="HATPase_C_sf"/>
</dbReference>
<keyword evidence="13" id="KW-1185">Reference proteome</keyword>
<dbReference type="InterPro" id="IPR050351">
    <property type="entry name" value="BphY/WalK/GraS-like"/>
</dbReference>
<evidence type="ECO:0000256" key="5">
    <source>
        <dbReference type="ARBA" id="ARBA00022679"/>
    </source>
</evidence>
<dbReference type="RefSeq" id="WP_072754719.1">
    <property type="nucleotide sequence ID" value="NZ_FQUK01000002.1"/>
</dbReference>
<dbReference type="PRINTS" id="PR00344">
    <property type="entry name" value="BCTRLSENSOR"/>
</dbReference>
<sequence length="537" mass="58384">MPTSTPATDSPDLHAAMRRELHFFALYRVFEASLLCLVVFSPAAALFAEPRHPRLAILLAASYLLLACLLFLLRRRGAIATQVKAGVTADIVVTALAMHALPELAAGIAMMLLFNIGAAALLLPLRSGLIAAAGAGLALAVEFVVSTLADTPQRPLAEVPMFAMGYLAIATLTSLLGRQLRASEALAEQRGSQAESMAEVNELIIRRMRTGVLLVDADGEIRLANEAAMAQLGQIDQVGEGRRLLATAAPTLAARLQRWRRDGQLDATPLQLAPGLPEVLPRFARLLADSEQVLIFLDDVELASRRAESLTLATLGRFSASLAHEIRNPLAAISYATQLLEESRDIPDADRRLLEIIHQQTQRMNAIIENVLALARRERAQPEPVELTGFARQFVADYRQSHPLHDDQLEAMCPPQPVHCQVDRRQLQQVITVLVDNALTYGRFPDAPARVALRVHQDARGQPLLDVLDHGPGIPEAVASQLFRPFFTTSAHGTGLGLYIARELCLANQADLTYVPLPAGGACFRVHLARARTIQTT</sequence>
<keyword evidence="5" id="KW-0808">Transferase</keyword>
<evidence type="ECO:0000256" key="8">
    <source>
        <dbReference type="ARBA" id="ARBA00022840"/>
    </source>
</evidence>
<evidence type="ECO:0000313" key="12">
    <source>
        <dbReference type="EMBL" id="SHE29644.1"/>
    </source>
</evidence>
<keyword evidence="8" id="KW-0067">ATP-binding</keyword>
<dbReference type="GO" id="GO:0016020">
    <property type="term" value="C:membrane"/>
    <property type="evidence" value="ECO:0007669"/>
    <property type="project" value="UniProtKB-SubCell"/>
</dbReference>
<dbReference type="InterPro" id="IPR003594">
    <property type="entry name" value="HATPase_dom"/>
</dbReference>
<evidence type="ECO:0000259" key="11">
    <source>
        <dbReference type="PROSITE" id="PS50109"/>
    </source>
</evidence>
<dbReference type="PANTHER" id="PTHR42878">
    <property type="entry name" value="TWO-COMPONENT HISTIDINE KINASE"/>
    <property type="match status" value="1"/>
</dbReference>
<dbReference type="PANTHER" id="PTHR42878:SF7">
    <property type="entry name" value="SENSOR HISTIDINE KINASE GLRK"/>
    <property type="match status" value="1"/>
</dbReference>
<dbReference type="PROSITE" id="PS50109">
    <property type="entry name" value="HIS_KIN"/>
    <property type="match status" value="1"/>
</dbReference>
<feature type="transmembrane region" description="Helical" evidence="10">
    <location>
        <begin position="25"/>
        <end position="48"/>
    </location>
</feature>
<dbReference type="Gene3D" id="1.10.287.130">
    <property type="match status" value="1"/>
</dbReference>
<dbReference type="GO" id="GO:0030295">
    <property type="term" value="F:protein kinase activator activity"/>
    <property type="evidence" value="ECO:0007669"/>
    <property type="project" value="TreeGrafter"/>
</dbReference>
<dbReference type="STRING" id="213588.SAMN02745204_00137"/>
<organism evidence="12 13">
    <name type="scientific">Thermomonas hydrothermalis</name>
    <dbReference type="NCBI Taxonomy" id="213588"/>
    <lineage>
        <taxon>Bacteria</taxon>
        <taxon>Pseudomonadati</taxon>
        <taxon>Pseudomonadota</taxon>
        <taxon>Gammaproteobacteria</taxon>
        <taxon>Lysobacterales</taxon>
        <taxon>Lysobacteraceae</taxon>
        <taxon>Thermomonas</taxon>
    </lineage>
</organism>
<feature type="transmembrane region" description="Helical" evidence="10">
    <location>
        <begin position="54"/>
        <end position="72"/>
    </location>
</feature>
<dbReference type="GO" id="GO:0000156">
    <property type="term" value="F:phosphorelay response regulator activity"/>
    <property type="evidence" value="ECO:0007669"/>
    <property type="project" value="TreeGrafter"/>
</dbReference>
<keyword evidence="7 12" id="KW-0418">Kinase</keyword>
<feature type="transmembrane region" description="Helical" evidence="10">
    <location>
        <begin position="130"/>
        <end position="149"/>
    </location>
</feature>
<dbReference type="CDD" id="cd00082">
    <property type="entry name" value="HisKA"/>
    <property type="match status" value="1"/>
</dbReference>
<feature type="transmembrane region" description="Helical" evidence="10">
    <location>
        <begin position="161"/>
        <end position="180"/>
    </location>
</feature>
<evidence type="ECO:0000256" key="3">
    <source>
        <dbReference type="ARBA" id="ARBA00012438"/>
    </source>
</evidence>
<evidence type="ECO:0000256" key="7">
    <source>
        <dbReference type="ARBA" id="ARBA00022777"/>
    </source>
</evidence>
<dbReference type="InterPro" id="IPR003661">
    <property type="entry name" value="HisK_dim/P_dom"/>
</dbReference>
<reference evidence="13" key="1">
    <citation type="submission" date="2016-11" db="EMBL/GenBank/DDBJ databases">
        <authorList>
            <person name="Varghese N."/>
            <person name="Submissions S."/>
        </authorList>
    </citation>
    <scope>NUCLEOTIDE SEQUENCE [LARGE SCALE GENOMIC DNA]</scope>
    <source>
        <strain evidence="13">DSM 14834</strain>
    </source>
</reference>
<dbReference type="Pfam" id="PF02518">
    <property type="entry name" value="HATPase_c"/>
    <property type="match status" value="1"/>
</dbReference>
<keyword evidence="10" id="KW-1133">Transmembrane helix</keyword>
<proteinExistence type="predicted"/>
<dbReference type="Pfam" id="PF25323">
    <property type="entry name" value="6TM_PilS"/>
    <property type="match status" value="1"/>
</dbReference>
<accession>A0A1M4SBP3</accession>
<dbReference type="GO" id="GO:0005524">
    <property type="term" value="F:ATP binding"/>
    <property type="evidence" value="ECO:0007669"/>
    <property type="project" value="UniProtKB-KW"/>
</dbReference>
<protein>
    <recommendedName>
        <fullName evidence="3">histidine kinase</fullName>
        <ecNumber evidence="3">2.7.13.3</ecNumber>
    </recommendedName>
</protein>
<evidence type="ECO:0000256" key="10">
    <source>
        <dbReference type="SAM" id="Phobius"/>
    </source>
</evidence>
<evidence type="ECO:0000256" key="9">
    <source>
        <dbReference type="ARBA" id="ARBA00023012"/>
    </source>
</evidence>
<dbReference type="AlphaFoldDB" id="A0A1M4SBP3"/>
<evidence type="ECO:0000256" key="1">
    <source>
        <dbReference type="ARBA" id="ARBA00000085"/>
    </source>
</evidence>
<dbReference type="InterPro" id="IPR036097">
    <property type="entry name" value="HisK_dim/P_sf"/>
</dbReference>
<dbReference type="SMART" id="SM00091">
    <property type="entry name" value="PAS"/>
    <property type="match status" value="1"/>
</dbReference>
<comment type="subcellular location">
    <subcellularLocation>
        <location evidence="2">Membrane</location>
    </subcellularLocation>
</comment>
<dbReference type="Proteomes" id="UP000242857">
    <property type="component" value="Unassembled WGS sequence"/>
</dbReference>
<evidence type="ECO:0000256" key="2">
    <source>
        <dbReference type="ARBA" id="ARBA00004370"/>
    </source>
</evidence>
<dbReference type="OrthoDB" id="9815750at2"/>
<dbReference type="SUPFAM" id="SSF55874">
    <property type="entry name" value="ATPase domain of HSP90 chaperone/DNA topoisomerase II/histidine kinase"/>
    <property type="match status" value="1"/>
</dbReference>
<gene>
    <name evidence="12" type="ORF">SAMN02745204_00137</name>
</gene>
<dbReference type="InterPro" id="IPR005467">
    <property type="entry name" value="His_kinase_dom"/>
</dbReference>
<dbReference type="Pfam" id="PF00512">
    <property type="entry name" value="HisKA"/>
    <property type="match status" value="1"/>
</dbReference>
<evidence type="ECO:0000313" key="13">
    <source>
        <dbReference type="Proteomes" id="UP000242857"/>
    </source>
</evidence>
<dbReference type="InterPro" id="IPR004358">
    <property type="entry name" value="Sig_transdc_His_kin-like_C"/>
</dbReference>